<dbReference type="Proteomes" id="UP001589890">
    <property type="component" value="Unassembled WGS sequence"/>
</dbReference>
<evidence type="ECO:0000256" key="2">
    <source>
        <dbReference type="ARBA" id="ARBA00023125"/>
    </source>
</evidence>
<dbReference type="InterPro" id="IPR036390">
    <property type="entry name" value="WH_DNA-bd_sf"/>
</dbReference>
<feature type="domain" description="HTH arsR-type" evidence="4">
    <location>
        <begin position="226"/>
        <end position="310"/>
    </location>
</feature>
<dbReference type="Gene3D" id="1.10.10.10">
    <property type="entry name" value="Winged helix-like DNA-binding domain superfamily/Winged helix DNA-binding domain"/>
    <property type="match status" value="1"/>
</dbReference>
<dbReference type="PROSITE" id="PS50987">
    <property type="entry name" value="HTH_ARSR_2"/>
    <property type="match status" value="1"/>
</dbReference>
<dbReference type="InterPro" id="IPR051011">
    <property type="entry name" value="Metal_resp_trans_reg"/>
</dbReference>
<dbReference type="InterPro" id="IPR036388">
    <property type="entry name" value="WH-like_DNA-bd_sf"/>
</dbReference>
<dbReference type="Pfam" id="PF12840">
    <property type="entry name" value="HTH_20"/>
    <property type="match status" value="1"/>
</dbReference>
<evidence type="ECO:0000313" key="5">
    <source>
        <dbReference type="EMBL" id="MFC0628201.1"/>
    </source>
</evidence>
<dbReference type="SUPFAM" id="SSF46785">
    <property type="entry name" value="Winged helix' DNA-binding domain"/>
    <property type="match status" value="1"/>
</dbReference>
<accession>A0ABV6QU81</accession>
<dbReference type="CDD" id="cd00090">
    <property type="entry name" value="HTH_ARSR"/>
    <property type="match status" value="1"/>
</dbReference>
<keyword evidence="3" id="KW-0804">Transcription</keyword>
<organism evidence="5 6">
    <name type="scientific">Kribbella deserti</name>
    <dbReference type="NCBI Taxonomy" id="1926257"/>
    <lineage>
        <taxon>Bacteria</taxon>
        <taxon>Bacillati</taxon>
        <taxon>Actinomycetota</taxon>
        <taxon>Actinomycetes</taxon>
        <taxon>Propionibacteriales</taxon>
        <taxon>Kribbellaceae</taxon>
        <taxon>Kribbella</taxon>
    </lineage>
</organism>
<keyword evidence="1" id="KW-0805">Transcription regulation</keyword>
<sequence>MARTTFASKPDPLWELLLSLHQLQTDDAPEVFGQWRRRVRAKLGEQERRLLELAPPLGYSPDFLTPPESSNGLGAGLDALARTDRARLRAELDRLDEVPRWAAGLLGADGTSRLAQAMRGYFRSFVSPYWPSISRQVEHDLSSRAKTLMTGGLGGLSAELTKGMAWNSPVLEVDVGQARSKDLHLNGRGLRLIPSYFCWGYPITLRDPDLQPVLVYPVRHQPFTEPVTQTRTDIQQALGSLLGRTRAAVLRSISLGGCSTTELAQRVGISPASASEHARVLNQAGLISTRRVGAAVNHTIRPTGRELLGV</sequence>
<gene>
    <name evidence="5" type="ORF">ACFFGN_29295</name>
</gene>
<protein>
    <submittedName>
        <fullName evidence="5">Helix-turn-helix domain-containing protein</fullName>
    </submittedName>
</protein>
<dbReference type="SMART" id="SM00418">
    <property type="entry name" value="HTH_ARSR"/>
    <property type="match status" value="1"/>
</dbReference>
<dbReference type="PANTHER" id="PTHR43132">
    <property type="entry name" value="ARSENICAL RESISTANCE OPERON REPRESSOR ARSR-RELATED"/>
    <property type="match status" value="1"/>
</dbReference>
<dbReference type="InterPro" id="IPR011991">
    <property type="entry name" value="ArsR-like_HTH"/>
</dbReference>
<reference evidence="5 6" key="1">
    <citation type="submission" date="2024-09" db="EMBL/GenBank/DDBJ databases">
        <authorList>
            <person name="Sun Q."/>
            <person name="Mori K."/>
        </authorList>
    </citation>
    <scope>NUCLEOTIDE SEQUENCE [LARGE SCALE GENOMIC DNA]</scope>
    <source>
        <strain evidence="5 6">CGMCC 1.15906</strain>
    </source>
</reference>
<dbReference type="PANTHER" id="PTHR43132:SF8">
    <property type="entry name" value="HTH-TYPE TRANSCRIPTIONAL REGULATOR KMTR"/>
    <property type="match status" value="1"/>
</dbReference>
<dbReference type="RefSeq" id="WP_380054006.1">
    <property type="nucleotide sequence ID" value="NZ_JBHLTC010000037.1"/>
</dbReference>
<evidence type="ECO:0000313" key="6">
    <source>
        <dbReference type="Proteomes" id="UP001589890"/>
    </source>
</evidence>
<evidence type="ECO:0000256" key="3">
    <source>
        <dbReference type="ARBA" id="ARBA00023163"/>
    </source>
</evidence>
<dbReference type="EMBL" id="JBHLTC010000037">
    <property type="protein sequence ID" value="MFC0628201.1"/>
    <property type="molecule type" value="Genomic_DNA"/>
</dbReference>
<dbReference type="InterPro" id="IPR001845">
    <property type="entry name" value="HTH_ArsR_DNA-bd_dom"/>
</dbReference>
<evidence type="ECO:0000259" key="4">
    <source>
        <dbReference type="PROSITE" id="PS50987"/>
    </source>
</evidence>
<keyword evidence="6" id="KW-1185">Reference proteome</keyword>
<name>A0ABV6QU81_9ACTN</name>
<evidence type="ECO:0000256" key="1">
    <source>
        <dbReference type="ARBA" id="ARBA00023015"/>
    </source>
</evidence>
<comment type="caution">
    <text evidence="5">The sequence shown here is derived from an EMBL/GenBank/DDBJ whole genome shotgun (WGS) entry which is preliminary data.</text>
</comment>
<keyword evidence="2" id="KW-0238">DNA-binding</keyword>
<proteinExistence type="predicted"/>